<feature type="binding site" evidence="2">
    <location>
        <position position="141"/>
    </location>
    <ligand>
        <name>Mn(2+)</name>
        <dbReference type="ChEBI" id="CHEBI:29035"/>
        <label>2</label>
    </ligand>
</feature>
<dbReference type="InterPro" id="IPR002933">
    <property type="entry name" value="Peptidase_M20"/>
</dbReference>
<dbReference type="PANTHER" id="PTHR11014">
    <property type="entry name" value="PEPTIDASE M20 FAMILY MEMBER"/>
    <property type="match status" value="1"/>
</dbReference>
<feature type="signal peptide" evidence="3">
    <location>
        <begin position="1"/>
        <end position="22"/>
    </location>
</feature>
<evidence type="ECO:0000313" key="6">
    <source>
        <dbReference type="Proteomes" id="UP000530564"/>
    </source>
</evidence>
<dbReference type="GO" id="GO:0046872">
    <property type="term" value="F:metal ion binding"/>
    <property type="evidence" value="ECO:0007669"/>
    <property type="project" value="UniProtKB-KW"/>
</dbReference>
<dbReference type="Pfam" id="PF07687">
    <property type="entry name" value="M20_dimer"/>
    <property type="match status" value="1"/>
</dbReference>
<keyword evidence="2" id="KW-0479">Metal-binding</keyword>
<gene>
    <name evidence="5" type="ORF">GGQ61_000989</name>
</gene>
<keyword evidence="3" id="KW-0732">Signal</keyword>
<dbReference type="InterPro" id="IPR011650">
    <property type="entry name" value="Peptidase_M20_dimer"/>
</dbReference>
<dbReference type="Pfam" id="PF01546">
    <property type="entry name" value="Peptidase_M20"/>
    <property type="match status" value="1"/>
</dbReference>
<dbReference type="AlphaFoldDB" id="A0A839ZYQ3"/>
<feature type="binding site" evidence="2">
    <location>
        <position position="208"/>
    </location>
    <ligand>
        <name>Mn(2+)</name>
        <dbReference type="ChEBI" id="CHEBI:29035"/>
        <label>2</label>
    </ligand>
</feature>
<feature type="domain" description="Peptidase M20 dimerisation" evidence="4">
    <location>
        <begin position="230"/>
        <end position="325"/>
    </location>
</feature>
<protein>
    <submittedName>
        <fullName evidence="5">Amidohydrolase</fullName>
        <ecNumber evidence="5">3.5.1.-</ecNumber>
    </submittedName>
</protein>
<dbReference type="SUPFAM" id="SSF53187">
    <property type="entry name" value="Zn-dependent exopeptidases"/>
    <property type="match status" value="1"/>
</dbReference>
<evidence type="ECO:0000313" key="5">
    <source>
        <dbReference type="EMBL" id="MBB3890292.1"/>
    </source>
</evidence>
<feature type="binding site" evidence="2">
    <location>
        <position position="177"/>
    </location>
    <ligand>
        <name>Mn(2+)</name>
        <dbReference type="ChEBI" id="CHEBI:29035"/>
        <label>2</label>
    </ligand>
</feature>
<dbReference type="RefSeq" id="WP_183770221.1">
    <property type="nucleotide sequence ID" value="NZ_JACIDK010000001.1"/>
</dbReference>
<dbReference type="PANTHER" id="PTHR11014:SF63">
    <property type="entry name" value="METALLOPEPTIDASE, PUTATIVE (AFU_ORTHOLOGUE AFUA_6G09600)-RELATED"/>
    <property type="match status" value="1"/>
</dbReference>
<dbReference type="GO" id="GO:0016787">
    <property type="term" value="F:hydrolase activity"/>
    <property type="evidence" value="ECO:0007669"/>
    <property type="project" value="UniProtKB-KW"/>
</dbReference>
<reference evidence="5 6" key="1">
    <citation type="submission" date="2020-08" db="EMBL/GenBank/DDBJ databases">
        <title>Genomic Encyclopedia of Type Strains, Phase IV (KMG-IV): sequencing the most valuable type-strain genomes for metagenomic binning, comparative biology and taxonomic classification.</title>
        <authorList>
            <person name="Goeker M."/>
        </authorList>
    </citation>
    <scope>NUCLEOTIDE SEQUENCE [LARGE SCALE GENOMIC DNA]</scope>
    <source>
        <strain evidence="5 6">DSM 21793</strain>
    </source>
</reference>
<dbReference type="Gene3D" id="3.30.70.360">
    <property type="match status" value="1"/>
</dbReference>
<dbReference type="PIRSF" id="PIRSF005962">
    <property type="entry name" value="Pept_M20D_amidohydro"/>
    <property type="match status" value="1"/>
</dbReference>
<dbReference type="SUPFAM" id="SSF55031">
    <property type="entry name" value="Bacterial exopeptidase dimerisation domain"/>
    <property type="match status" value="1"/>
</dbReference>
<dbReference type="Gene3D" id="3.40.630.10">
    <property type="entry name" value="Zn peptidases"/>
    <property type="match status" value="1"/>
</dbReference>
<feature type="chain" id="PRO_5032921532" evidence="3">
    <location>
        <begin position="23"/>
        <end position="432"/>
    </location>
</feature>
<accession>A0A839ZYQ3</accession>
<feature type="binding site" evidence="2">
    <location>
        <position position="403"/>
    </location>
    <ligand>
        <name>Mn(2+)</name>
        <dbReference type="ChEBI" id="CHEBI:29035"/>
        <label>2</label>
    </ligand>
</feature>
<keyword evidence="1 5" id="KW-0378">Hydrolase</keyword>
<name>A0A839ZYQ3_9CAUL</name>
<comment type="caution">
    <text evidence="5">The sequence shown here is derived from an EMBL/GenBank/DDBJ whole genome shotgun (WGS) entry which is preliminary data.</text>
</comment>
<proteinExistence type="predicted"/>
<sequence length="432" mass="46032">MSKRVWLAGVAAVVAMTGSASAQDAPAAKPYDAAVFARAAALQPKVIAWRRDFHEHPELSNSEVRTAKIVADHLRKLGLEVRTGVGKTGVVGILKGGKPGKVVALRADMDALPVAEQTGLPFASKATGKYLGQTVPVMHACGHDSHVAILMGTAEVLAGMKDQIEGTVVFIFQPAEEGPPPGEEGGAPLMVKEGVLTSPKVDAIFGLHAFPGPVGMLVWRPGPMMAASDRFEIHLKGKQAHGSMPWQGIDMSSLTADIVTAFNQITSRQINVSKTPTVLTIATLQGGMRYNIIPEDMTMTGTLRTFDPGMRTDVMARADKAVASITERYGATGKIDWGQPNPVTDNNRALSAQMKPTLTRAAQGKVADDIDYIMGAEDFSYFQKEIPGFFYHLGVGAPKGGNHSPFFDVDEKAMETGVRAQALLALDYLAAK</sequence>
<feature type="binding site" evidence="2">
    <location>
        <position position="143"/>
    </location>
    <ligand>
        <name>Mn(2+)</name>
        <dbReference type="ChEBI" id="CHEBI:29035"/>
        <label>2</label>
    </ligand>
</feature>
<dbReference type="NCBIfam" id="TIGR01891">
    <property type="entry name" value="amidohydrolases"/>
    <property type="match status" value="1"/>
</dbReference>
<dbReference type="Proteomes" id="UP000530564">
    <property type="component" value="Unassembled WGS sequence"/>
</dbReference>
<evidence type="ECO:0000256" key="2">
    <source>
        <dbReference type="PIRSR" id="PIRSR005962-1"/>
    </source>
</evidence>
<comment type="cofactor">
    <cofactor evidence="2">
        <name>Mn(2+)</name>
        <dbReference type="ChEBI" id="CHEBI:29035"/>
    </cofactor>
    <text evidence="2">The Mn(2+) ion enhances activity.</text>
</comment>
<dbReference type="InterPro" id="IPR036264">
    <property type="entry name" value="Bact_exopeptidase_dim_dom"/>
</dbReference>
<evidence type="ECO:0000256" key="3">
    <source>
        <dbReference type="SAM" id="SignalP"/>
    </source>
</evidence>
<keyword evidence="2" id="KW-0464">Manganese</keyword>
<dbReference type="EC" id="3.5.1.-" evidence="5"/>
<evidence type="ECO:0000259" key="4">
    <source>
        <dbReference type="Pfam" id="PF07687"/>
    </source>
</evidence>
<dbReference type="InterPro" id="IPR017439">
    <property type="entry name" value="Amidohydrolase"/>
</dbReference>
<keyword evidence="6" id="KW-1185">Reference proteome</keyword>
<evidence type="ECO:0000256" key="1">
    <source>
        <dbReference type="ARBA" id="ARBA00022801"/>
    </source>
</evidence>
<dbReference type="EMBL" id="JACIDK010000001">
    <property type="protein sequence ID" value="MBB3890292.1"/>
    <property type="molecule type" value="Genomic_DNA"/>
</dbReference>
<organism evidence="5 6">
    <name type="scientific">Phenylobacterium haematophilum</name>
    <dbReference type="NCBI Taxonomy" id="98513"/>
    <lineage>
        <taxon>Bacteria</taxon>
        <taxon>Pseudomonadati</taxon>
        <taxon>Pseudomonadota</taxon>
        <taxon>Alphaproteobacteria</taxon>
        <taxon>Caulobacterales</taxon>
        <taxon>Caulobacteraceae</taxon>
        <taxon>Phenylobacterium</taxon>
    </lineage>
</organism>